<protein>
    <recommendedName>
        <fullName evidence="2">Thiamine-monophosphate kinase</fullName>
        <shortName evidence="2">TMP kinase</shortName>
        <shortName evidence="2">Thiamine-phosphate kinase</shortName>
        <ecNumber evidence="2">2.7.4.16</ecNumber>
    </recommendedName>
</protein>
<dbReference type="PANTHER" id="PTHR30270">
    <property type="entry name" value="THIAMINE-MONOPHOSPHATE KINASE"/>
    <property type="match status" value="1"/>
</dbReference>
<dbReference type="Pfam" id="PF02769">
    <property type="entry name" value="AIRS_C"/>
    <property type="match status" value="1"/>
</dbReference>
<accession>A0A848J078</accession>
<keyword evidence="2" id="KW-0479">Metal-binding</keyword>
<dbReference type="HAMAP" id="MF_02128">
    <property type="entry name" value="TMP_kinase"/>
    <property type="match status" value="1"/>
</dbReference>
<evidence type="ECO:0000259" key="3">
    <source>
        <dbReference type="Pfam" id="PF00586"/>
    </source>
</evidence>
<dbReference type="InterPro" id="IPR006283">
    <property type="entry name" value="ThiL-like"/>
</dbReference>
<evidence type="ECO:0000313" key="6">
    <source>
        <dbReference type="Proteomes" id="UP000559010"/>
    </source>
</evidence>
<dbReference type="GO" id="GO:0009030">
    <property type="term" value="F:thiamine-phosphate kinase activity"/>
    <property type="evidence" value="ECO:0007669"/>
    <property type="project" value="UniProtKB-UniRule"/>
</dbReference>
<comment type="catalytic activity">
    <reaction evidence="2">
        <text>thiamine phosphate + ATP = thiamine diphosphate + ADP</text>
        <dbReference type="Rhea" id="RHEA:15913"/>
        <dbReference type="ChEBI" id="CHEBI:30616"/>
        <dbReference type="ChEBI" id="CHEBI:37575"/>
        <dbReference type="ChEBI" id="CHEBI:58937"/>
        <dbReference type="ChEBI" id="CHEBI:456216"/>
        <dbReference type="EC" id="2.7.4.16"/>
    </reaction>
</comment>
<keyword evidence="2" id="KW-0067">ATP-binding</keyword>
<dbReference type="SUPFAM" id="SSF55326">
    <property type="entry name" value="PurM N-terminal domain-like"/>
    <property type="match status" value="1"/>
</dbReference>
<feature type="domain" description="PurM-like C-terminal" evidence="4">
    <location>
        <begin position="203"/>
        <end position="286"/>
    </location>
</feature>
<comment type="pathway">
    <text evidence="2">Cofactor biosynthesis; thiamine diphosphate biosynthesis; thiamine diphosphate from thiamine phosphate: step 1/1.</text>
</comment>
<feature type="binding site" evidence="2">
    <location>
        <position position="295"/>
    </location>
    <ligand>
        <name>substrate</name>
    </ligand>
</feature>
<organism evidence="5 6">
    <name type="scientific">Marinigracilibium pacificum</name>
    <dbReference type="NCBI Taxonomy" id="2729599"/>
    <lineage>
        <taxon>Bacteria</taxon>
        <taxon>Pseudomonadati</taxon>
        <taxon>Bacteroidota</taxon>
        <taxon>Cytophagia</taxon>
        <taxon>Cytophagales</taxon>
        <taxon>Flammeovirgaceae</taxon>
        <taxon>Marinigracilibium</taxon>
    </lineage>
</organism>
<gene>
    <name evidence="2 5" type="primary">thiL</name>
    <name evidence="5" type="ORF">HH304_10985</name>
</gene>
<dbReference type="Gene3D" id="3.30.1330.10">
    <property type="entry name" value="PurM-like, N-terminal domain"/>
    <property type="match status" value="1"/>
</dbReference>
<dbReference type="PANTHER" id="PTHR30270:SF0">
    <property type="entry name" value="THIAMINE-MONOPHOSPHATE KINASE"/>
    <property type="match status" value="1"/>
</dbReference>
<dbReference type="Proteomes" id="UP000559010">
    <property type="component" value="Unassembled WGS sequence"/>
</dbReference>
<keyword evidence="2 5" id="KW-0418">Kinase</keyword>
<dbReference type="NCBIfam" id="TIGR01379">
    <property type="entry name" value="thiL"/>
    <property type="match status" value="1"/>
</dbReference>
<dbReference type="EMBL" id="JABBNU010000006">
    <property type="protein sequence ID" value="NMM48925.1"/>
    <property type="molecule type" value="Genomic_DNA"/>
</dbReference>
<feature type="binding site" evidence="2">
    <location>
        <begin position="138"/>
        <end position="139"/>
    </location>
    <ligand>
        <name>ATP</name>
        <dbReference type="ChEBI" id="CHEBI:30616"/>
    </ligand>
</feature>
<evidence type="ECO:0000256" key="2">
    <source>
        <dbReference type="HAMAP-Rule" id="MF_02128"/>
    </source>
</evidence>
<feature type="binding site" evidence="2">
    <location>
        <position position="91"/>
    </location>
    <ligand>
        <name>Mg(2+)</name>
        <dbReference type="ChEBI" id="CHEBI:18420"/>
        <label>4</label>
    </ligand>
</feature>
<comment type="function">
    <text evidence="2">Catalyzes the ATP-dependent phosphorylation of thiamine-monophosphate (TMP) to form thiamine-pyrophosphate (TPP), the active form of vitamin B1.</text>
</comment>
<feature type="binding site" evidence="2">
    <location>
        <position position="91"/>
    </location>
    <ligand>
        <name>Mg(2+)</name>
        <dbReference type="ChEBI" id="CHEBI:18420"/>
        <label>3</label>
    </ligand>
</feature>
<sequence length="351" mass="38720">MKKENNQQENNTSRTELGKLGEFGLIDAMTKDIKIQNKETKLGVGDDAAVIDIKEHSLITSDMLLEGIHFDLSYTPLTHLGYKAVSVNISDIAAMNGIPKQITVNLGLSNRFSVEAVNALYQGIYAACDDYNVDLIGGDTTSSAAGLVISITAIGEQAEDKIVKRSTAKESDIICVSGDLGGAFMGLNVLQREKEVFKSNPDMQPDIDKYSYVVERQLKPKARMDVVYELKELGILPTSMIDISDGLASELFHIATQSGLGVQIYEDKLPIATKTYETAVEFNIDPNTAALNGGEDYELLFTITQDDYEKIKNHMELTTIGFMHPKKKGMNFITKNNQVIEVKAQGWQHLQ</sequence>
<proteinExistence type="inferred from homology"/>
<feature type="binding site" evidence="2">
    <location>
        <position position="139"/>
    </location>
    <ligand>
        <name>Mg(2+)</name>
        <dbReference type="ChEBI" id="CHEBI:18420"/>
        <label>1</label>
    </ligand>
</feature>
<feature type="binding site" evidence="2">
    <location>
        <position position="69"/>
    </location>
    <ligand>
        <name>substrate</name>
    </ligand>
</feature>
<feature type="binding site" evidence="2">
    <location>
        <position position="244"/>
    </location>
    <ligand>
        <name>ATP</name>
        <dbReference type="ChEBI" id="CHEBI:30616"/>
    </ligand>
</feature>
<feature type="binding site" evidence="2">
    <location>
        <position position="62"/>
    </location>
    <ligand>
        <name>Mg(2+)</name>
        <dbReference type="ChEBI" id="CHEBI:18420"/>
        <label>1</label>
    </ligand>
</feature>
<dbReference type="AlphaFoldDB" id="A0A848J078"/>
<comment type="similarity">
    <text evidence="2">Belongs to the thiamine-monophosphate kinase family.</text>
</comment>
<dbReference type="GO" id="GO:0009228">
    <property type="term" value="P:thiamine biosynthetic process"/>
    <property type="evidence" value="ECO:0007669"/>
    <property type="project" value="UniProtKB-KW"/>
</dbReference>
<feature type="binding site" evidence="2">
    <location>
        <position position="47"/>
    </location>
    <ligand>
        <name>Mg(2+)</name>
        <dbReference type="ChEBI" id="CHEBI:18420"/>
        <label>4</label>
    </ligand>
</feature>
<dbReference type="GO" id="GO:0005524">
    <property type="term" value="F:ATP binding"/>
    <property type="evidence" value="ECO:0007669"/>
    <property type="project" value="UniProtKB-UniRule"/>
</dbReference>
<feature type="binding site" evidence="2">
    <location>
        <position position="121"/>
    </location>
    <ligand>
        <name>ATP</name>
        <dbReference type="ChEBI" id="CHEBI:30616"/>
    </ligand>
</feature>
<dbReference type="InterPro" id="IPR036676">
    <property type="entry name" value="PurM-like_C_sf"/>
</dbReference>
<keyword evidence="2 5" id="KW-0808">Transferase</keyword>
<evidence type="ECO:0000256" key="1">
    <source>
        <dbReference type="ARBA" id="ARBA00022977"/>
    </source>
</evidence>
<comment type="caution">
    <text evidence="5">The sequence shown here is derived from an EMBL/GenBank/DDBJ whole genome shotgun (WGS) entry which is preliminary data.</text>
</comment>
<keyword evidence="6" id="KW-1185">Reference proteome</keyword>
<dbReference type="InterPro" id="IPR036921">
    <property type="entry name" value="PurM-like_N_sf"/>
</dbReference>
<feature type="binding site" evidence="2">
    <location>
        <position position="47"/>
    </location>
    <ligand>
        <name>Mg(2+)</name>
        <dbReference type="ChEBI" id="CHEBI:18420"/>
        <label>3</label>
    </ligand>
</feature>
<feature type="domain" description="PurM-like N-terminal" evidence="3">
    <location>
        <begin position="45"/>
        <end position="156"/>
    </location>
</feature>
<feature type="binding site" evidence="2">
    <location>
        <position position="60"/>
    </location>
    <ligand>
        <name>Mg(2+)</name>
        <dbReference type="ChEBI" id="CHEBI:18420"/>
        <label>4</label>
    </ligand>
</feature>
<feature type="binding site" evidence="2">
    <location>
        <position position="165"/>
    </location>
    <ligand>
        <name>ATP</name>
        <dbReference type="ChEBI" id="CHEBI:30616"/>
    </ligand>
</feature>
<dbReference type="InterPro" id="IPR016188">
    <property type="entry name" value="PurM-like_N"/>
</dbReference>
<dbReference type="CDD" id="cd02194">
    <property type="entry name" value="ThiL"/>
    <property type="match status" value="1"/>
</dbReference>
<comment type="miscellaneous">
    <text evidence="2">Reaction mechanism of ThiL seems to utilize a direct, inline transfer of the gamma-phosphate of ATP to TMP rather than a phosphorylated enzyme intermediate.</text>
</comment>
<dbReference type="EC" id="2.7.4.16" evidence="2"/>
<keyword evidence="2" id="KW-0460">Magnesium</keyword>
<reference evidence="5 6" key="1">
    <citation type="submission" date="2020-04" db="EMBL/GenBank/DDBJ databases">
        <title>Flammeovirgaceae bacterium KN852 isolated from deep sea.</title>
        <authorList>
            <person name="Zhang D.-C."/>
        </authorList>
    </citation>
    <scope>NUCLEOTIDE SEQUENCE [LARGE SCALE GENOMIC DNA]</scope>
    <source>
        <strain evidence="5 6">KN852</strain>
    </source>
</reference>
<feature type="binding site" evidence="2">
    <location>
        <position position="347"/>
    </location>
    <ligand>
        <name>substrate</name>
    </ligand>
</feature>
<feature type="binding site" evidence="2">
    <location>
        <position position="242"/>
    </location>
    <ligand>
        <name>Mg(2+)</name>
        <dbReference type="ChEBI" id="CHEBI:18420"/>
        <label>3</label>
    </ligand>
</feature>
<feature type="binding site" evidence="2">
    <location>
        <position position="91"/>
    </location>
    <ligand>
        <name>Mg(2+)</name>
        <dbReference type="ChEBI" id="CHEBI:18420"/>
        <label>2</label>
    </ligand>
</feature>
<dbReference type="Pfam" id="PF00586">
    <property type="entry name" value="AIRS"/>
    <property type="match status" value="1"/>
</dbReference>
<name>A0A848J078_9BACT</name>
<feature type="binding site" evidence="2">
    <location>
        <position position="245"/>
    </location>
    <ligand>
        <name>Mg(2+)</name>
        <dbReference type="ChEBI" id="CHEBI:18420"/>
        <label>5</label>
    </ligand>
</feature>
<dbReference type="SUPFAM" id="SSF56042">
    <property type="entry name" value="PurM C-terminal domain-like"/>
    <property type="match status" value="1"/>
</dbReference>
<dbReference type="InterPro" id="IPR010918">
    <property type="entry name" value="PurM-like_C_dom"/>
</dbReference>
<dbReference type="Gene3D" id="3.90.650.10">
    <property type="entry name" value="PurM-like C-terminal domain"/>
    <property type="match status" value="1"/>
</dbReference>
<dbReference type="GO" id="GO:0000287">
    <property type="term" value="F:magnesium ion binding"/>
    <property type="evidence" value="ECO:0007669"/>
    <property type="project" value="UniProtKB-UniRule"/>
</dbReference>
<keyword evidence="1 2" id="KW-0784">Thiamine biosynthesis</keyword>
<keyword evidence="2" id="KW-0547">Nucleotide-binding</keyword>
<evidence type="ECO:0000259" key="4">
    <source>
        <dbReference type="Pfam" id="PF02769"/>
    </source>
</evidence>
<feature type="binding site" evidence="2">
    <location>
        <position position="61"/>
    </location>
    <ligand>
        <name>Mg(2+)</name>
        <dbReference type="ChEBI" id="CHEBI:18420"/>
        <label>1</label>
    </ligand>
</feature>
<dbReference type="UniPathway" id="UPA00060">
    <property type="reaction ID" value="UER00142"/>
</dbReference>
<evidence type="ECO:0000313" key="5">
    <source>
        <dbReference type="EMBL" id="NMM48925.1"/>
    </source>
</evidence>
<dbReference type="RefSeq" id="WP_169681360.1">
    <property type="nucleotide sequence ID" value="NZ_JABBNU010000006.1"/>
</dbReference>
<dbReference type="GO" id="GO:0009229">
    <property type="term" value="P:thiamine diphosphate biosynthetic process"/>
    <property type="evidence" value="ECO:0007669"/>
    <property type="project" value="UniProtKB-UniRule"/>
</dbReference>
<feature type="binding site" evidence="2">
    <location>
        <position position="62"/>
    </location>
    <ligand>
        <name>Mg(2+)</name>
        <dbReference type="ChEBI" id="CHEBI:18420"/>
        <label>2</label>
    </ligand>
</feature>
<dbReference type="PIRSF" id="PIRSF005303">
    <property type="entry name" value="Thiam_monoph_kin"/>
    <property type="match status" value="1"/>
</dbReference>